<protein>
    <submittedName>
        <fullName evidence="2">Uncharacterized protein</fullName>
    </submittedName>
</protein>
<proteinExistence type="predicted"/>
<evidence type="ECO:0000313" key="2">
    <source>
        <dbReference type="EMBL" id="GDY60561.1"/>
    </source>
</evidence>
<organism evidence="2 3">
    <name type="scientific">Streptomyces violaceusniger</name>
    <dbReference type="NCBI Taxonomy" id="68280"/>
    <lineage>
        <taxon>Bacteria</taxon>
        <taxon>Bacillati</taxon>
        <taxon>Actinomycetota</taxon>
        <taxon>Actinomycetes</taxon>
        <taxon>Kitasatosporales</taxon>
        <taxon>Streptomycetaceae</taxon>
        <taxon>Streptomyces</taxon>
        <taxon>Streptomyces violaceusniger group</taxon>
    </lineage>
</organism>
<evidence type="ECO:0000256" key="1">
    <source>
        <dbReference type="SAM" id="MobiDB-lite"/>
    </source>
</evidence>
<evidence type="ECO:0000313" key="3">
    <source>
        <dbReference type="Proteomes" id="UP000301309"/>
    </source>
</evidence>
<reference evidence="2 3" key="1">
    <citation type="journal article" date="2020" name="Int. J. Syst. Evol. Microbiol.">
        <title>Reclassification of Streptomyces castelarensis and Streptomyces sporoclivatus as later heterotypic synonyms of Streptomyces antimycoticus.</title>
        <authorList>
            <person name="Komaki H."/>
            <person name="Tamura T."/>
        </authorList>
    </citation>
    <scope>NUCLEOTIDE SEQUENCE [LARGE SCALE GENOMIC DNA]</scope>
    <source>
        <strain evidence="2 3">NBRC 13459</strain>
    </source>
</reference>
<dbReference type="EMBL" id="BJHW01000003">
    <property type="protein sequence ID" value="GDY60561.1"/>
    <property type="molecule type" value="Genomic_DNA"/>
</dbReference>
<name>A0A4D4LFZ0_STRVO</name>
<accession>A0A4D4LFZ0</accession>
<keyword evidence="3" id="KW-1185">Reference proteome</keyword>
<comment type="caution">
    <text evidence="2">The sequence shown here is derived from an EMBL/GenBank/DDBJ whole genome shotgun (WGS) entry which is preliminary data.</text>
</comment>
<feature type="region of interest" description="Disordered" evidence="1">
    <location>
        <begin position="134"/>
        <end position="159"/>
    </location>
</feature>
<feature type="compositionally biased region" description="Basic residues" evidence="1">
    <location>
        <begin position="134"/>
        <end position="149"/>
    </location>
</feature>
<dbReference type="Proteomes" id="UP000301309">
    <property type="component" value="Unassembled WGS sequence"/>
</dbReference>
<dbReference type="AlphaFoldDB" id="A0A4D4LFZ0"/>
<gene>
    <name evidence="2" type="ORF">SVIO_111840</name>
</gene>
<sequence>MAILVITVTGWLTTVYARTPQRGGGAIPHAAYRTNIRTVSGGAGTPAAGRGPWVRVRLPDDQVVRAALRARIQEQDGSWWYALELTLWGRLETRDGRLAGEPVPVDFLVPAADVLPIEDQRTAYAAVPTRRHPVAVRRAAQRRAPRRRGGPMPWDTDGA</sequence>